<evidence type="ECO:0000256" key="10">
    <source>
        <dbReference type="ARBA" id="ARBA00070472"/>
    </source>
</evidence>
<evidence type="ECO:0000256" key="12">
    <source>
        <dbReference type="SAM" id="Coils"/>
    </source>
</evidence>
<evidence type="ECO:0000313" key="13">
    <source>
        <dbReference type="EMBL" id="KGR79553.1"/>
    </source>
</evidence>
<dbReference type="RefSeq" id="WP_081976152.1">
    <property type="nucleotide sequence ID" value="NZ_AVDA01000005.1"/>
</dbReference>
<reference evidence="13 14" key="1">
    <citation type="submission" date="2014-02" db="EMBL/GenBank/DDBJ databases">
        <title>Draft genome sequence of Lysinibacillus manganicus DSM 26584T.</title>
        <authorList>
            <person name="Zhang F."/>
            <person name="Wang G."/>
            <person name="Zhang L."/>
        </authorList>
    </citation>
    <scope>NUCLEOTIDE SEQUENCE [LARGE SCALE GENOMIC DNA]</scope>
    <source>
        <strain evidence="13 14">DSM 26584</strain>
    </source>
</reference>
<dbReference type="AlphaFoldDB" id="A0A0A3I9T4"/>
<evidence type="ECO:0000256" key="11">
    <source>
        <dbReference type="RuleBase" id="RU004466"/>
    </source>
</evidence>
<evidence type="ECO:0000256" key="2">
    <source>
        <dbReference type="ARBA" id="ARBA00006706"/>
    </source>
</evidence>
<proteinExistence type="inferred from homology"/>
<dbReference type="Pfam" id="PF00348">
    <property type="entry name" value="polyprenyl_synt"/>
    <property type="match status" value="1"/>
</dbReference>
<name>A0A0A3I9T4_9BACL</name>
<dbReference type="InterPro" id="IPR033749">
    <property type="entry name" value="Polyprenyl_synt_CS"/>
</dbReference>
<dbReference type="InterPro" id="IPR000092">
    <property type="entry name" value="Polyprenyl_synt"/>
</dbReference>
<dbReference type="NCBIfam" id="TIGR02748">
    <property type="entry name" value="GerC3_HepT"/>
    <property type="match status" value="1"/>
</dbReference>
<dbReference type="PANTHER" id="PTHR12001">
    <property type="entry name" value="GERANYLGERANYL PYROPHOSPHATE SYNTHASE"/>
    <property type="match status" value="1"/>
</dbReference>
<dbReference type="eggNOG" id="COG0142">
    <property type="taxonomic scope" value="Bacteria"/>
</dbReference>
<dbReference type="OrthoDB" id="9805316at2"/>
<dbReference type="STRING" id="1384049.CD29_05495"/>
<dbReference type="GO" id="GO:0000010">
    <property type="term" value="F:heptaprenyl diphosphate synthase activity"/>
    <property type="evidence" value="ECO:0007669"/>
    <property type="project" value="UniProtKB-EC"/>
</dbReference>
<dbReference type="InterPro" id="IPR008949">
    <property type="entry name" value="Isoprenoid_synthase_dom_sf"/>
</dbReference>
<dbReference type="EMBL" id="JPVN01000005">
    <property type="protein sequence ID" value="KGR79553.1"/>
    <property type="molecule type" value="Genomic_DNA"/>
</dbReference>
<dbReference type="InterPro" id="IPR014119">
    <property type="entry name" value="GerC3_HepT"/>
</dbReference>
<dbReference type="EC" id="2.5.1.30" evidence="9"/>
<dbReference type="Proteomes" id="UP000030416">
    <property type="component" value="Unassembled WGS sequence"/>
</dbReference>
<comment type="caution">
    <text evidence="13">The sequence shown here is derived from an EMBL/GenBank/DDBJ whole genome shotgun (WGS) entry which is preliminary data.</text>
</comment>
<dbReference type="GO" id="GO:0008299">
    <property type="term" value="P:isoprenoid biosynthetic process"/>
    <property type="evidence" value="ECO:0007669"/>
    <property type="project" value="InterPro"/>
</dbReference>
<comment type="subunit">
    <text evidence="8">Heterodimer of component I and II.</text>
</comment>
<keyword evidence="14" id="KW-1185">Reference proteome</keyword>
<evidence type="ECO:0000313" key="14">
    <source>
        <dbReference type="Proteomes" id="UP000030416"/>
    </source>
</evidence>
<evidence type="ECO:0000256" key="6">
    <source>
        <dbReference type="ARBA" id="ARBA00050780"/>
    </source>
</evidence>
<evidence type="ECO:0000256" key="3">
    <source>
        <dbReference type="ARBA" id="ARBA00022679"/>
    </source>
</evidence>
<accession>A0A0A3I9T4</accession>
<dbReference type="PROSITE" id="PS00723">
    <property type="entry name" value="POLYPRENYL_SYNTHASE_1"/>
    <property type="match status" value="1"/>
</dbReference>
<dbReference type="SUPFAM" id="SSF48576">
    <property type="entry name" value="Terpenoid synthases"/>
    <property type="match status" value="1"/>
</dbReference>
<keyword evidence="5" id="KW-0460">Magnesium</keyword>
<evidence type="ECO:0000256" key="7">
    <source>
        <dbReference type="ARBA" id="ARBA00055604"/>
    </source>
</evidence>
<evidence type="ECO:0000256" key="9">
    <source>
        <dbReference type="ARBA" id="ARBA00066444"/>
    </source>
</evidence>
<sequence>MEKMKLKMLYSDLKQDIDIIEKELEEALNSSSHLIYEASLHLLQAGGKRIRPVFVLISAKFGNYNIDKVKNVAVPLELIHSASLVHDDVIDNSDMRRGQHTVKAQWNNRVAMYTGDYIFARALEYVTKIENKKVHQILAHTMVEIVNGEIIQIEDKFRLNQNLKDYFRRIKRKTALLIESSCELGAIVGECDPKVVNNLKRYGYYVGMSYQIIDDILDFISTDKELGKPAGSDLLQGNITLPILLLQDHSEIKQFIERASQGTVTEQERLDMLEIVRKSDAIKKSMQISNQYLVKALKEVEALPNHPMKKKLRDVALFIGKRKF</sequence>
<evidence type="ECO:0000256" key="1">
    <source>
        <dbReference type="ARBA" id="ARBA00001946"/>
    </source>
</evidence>
<dbReference type="Gene3D" id="1.10.600.10">
    <property type="entry name" value="Farnesyl Diphosphate Synthase"/>
    <property type="match status" value="1"/>
</dbReference>
<dbReference type="PROSITE" id="PS00444">
    <property type="entry name" value="POLYPRENYL_SYNTHASE_2"/>
    <property type="match status" value="1"/>
</dbReference>
<evidence type="ECO:0000256" key="8">
    <source>
        <dbReference type="ARBA" id="ARBA00065985"/>
    </source>
</evidence>
<comment type="catalytic activity">
    <reaction evidence="6">
        <text>4 isopentenyl diphosphate + (2E,6E)-farnesyl diphosphate = all-trans-heptaprenyl diphosphate + 4 diphosphate</text>
        <dbReference type="Rhea" id="RHEA:27794"/>
        <dbReference type="ChEBI" id="CHEBI:33019"/>
        <dbReference type="ChEBI" id="CHEBI:58206"/>
        <dbReference type="ChEBI" id="CHEBI:128769"/>
        <dbReference type="ChEBI" id="CHEBI:175763"/>
        <dbReference type="EC" id="2.5.1.30"/>
    </reaction>
</comment>
<protein>
    <recommendedName>
        <fullName evidence="10">Heptaprenyl diphosphate synthase component 2</fullName>
        <ecNumber evidence="9">2.5.1.30</ecNumber>
    </recommendedName>
</protein>
<dbReference type="CDD" id="cd00685">
    <property type="entry name" value="Trans_IPPS_HT"/>
    <property type="match status" value="1"/>
</dbReference>
<keyword evidence="3 11" id="KW-0808">Transferase</keyword>
<dbReference type="GO" id="GO:0046872">
    <property type="term" value="F:metal ion binding"/>
    <property type="evidence" value="ECO:0007669"/>
    <property type="project" value="UniProtKB-KW"/>
</dbReference>
<comment type="function">
    <text evidence="7">Supplies heptaprenyl diphosphate, the precursor for the side chain of the isoprenoid quinone menaquinone-7 (MQ-7).</text>
</comment>
<dbReference type="FunFam" id="1.10.600.10:FF:000014">
    <property type="entry name" value="Heptaprenyl diphosphate synthase component II"/>
    <property type="match status" value="1"/>
</dbReference>
<dbReference type="SFLD" id="SFLDS00005">
    <property type="entry name" value="Isoprenoid_Synthase_Type_I"/>
    <property type="match status" value="1"/>
</dbReference>
<dbReference type="PANTHER" id="PTHR12001:SF69">
    <property type="entry name" value="ALL TRANS-POLYPRENYL-DIPHOSPHATE SYNTHASE PDSS1"/>
    <property type="match status" value="1"/>
</dbReference>
<gene>
    <name evidence="13" type="ORF">CD29_05495</name>
</gene>
<organism evidence="13 14">
    <name type="scientific">Ureibacillus manganicus DSM 26584</name>
    <dbReference type="NCBI Taxonomy" id="1384049"/>
    <lineage>
        <taxon>Bacteria</taxon>
        <taxon>Bacillati</taxon>
        <taxon>Bacillota</taxon>
        <taxon>Bacilli</taxon>
        <taxon>Bacillales</taxon>
        <taxon>Caryophanaceae</taxon>
        <taxon>Ureibacillus</taxon>
    </lineage>
</organism>
<comment type="cofactor">
    <cofactor evidence="1">
        <name>Mg(2+)</name>
        <dbReference type="ChEBI" id="CHEBI:18420"/>
    </cofactor>
</comment>
<keyword evidence="4" id="KW-0479">Metal-binding</keyword>
<comment type="similarity">
    <text evidence="2 11">Belongs to the FPP/GGPP synthase family.</text>
</comment>
<evidence type="ECO:0000256" key="5">
    <source>
        <dbReference type="ARBA" id="ARBA00022842"/>
    </source>
</evidence>
<keyword evidence="12" id="KW-0175">Coiled coil</keyword>
<evidence type="ECO:0000256" key="4">
    <source>
        <dbReference type="ARBA" id="ARBA00022723"/>
    </source>
</evidence>
<feature type="coiled-coil region" evidence="12">
    <location>
        <begin position="3"/>
        <end position="30"/>
    </location>
</feature>